<feature type="compositionally biased region" description="Low complexity" evidence="1">
    <location>
        <begin position="468"/>
        <end position="477"/>
    </location>
</feature>
<comment type="caution">
    <text evidence="3">The sequence shown here is derived from an EMBL/GenBank/DDBJ whole genome shotgun (WGS) entry which is preliminary data.</text>
</comment>
<dbReference type="Proteomes" id="UP001213000">
    <property type="component" value="Unassembled WGS sequence"/>
</dbReference>
<dbReference type="InterPro" id="IPR011009">
    <property type="entry name" value="Kinase-like_dom_sf"/>
</dbReference>
<evidence type="ECO:0000259" key="2">
    <source>
        <dbReference type="Pfam" id="PF17667"/>
    </source>
</evidence>
<reference evidence="3" key="1">
    <citation type="submission" date="2022-07" db="EMBL/GenBank/DDBJ databases">
        <title>Genome Sequence of Leucocoprinus birnbaumii.</title>
        <authorList>
            <person name="Buettner E."/>
        </authorList>
    </citation>
    <scope>NUCLEOTIDE SEQUENCE</scope>
    <source>
        <strain evidence="3">VT141</strain>
    </source>
</reference>
<feature type="domain" description="Fungal-type protein kinase" evidence="2">
    <location>
        <begin position="498"/>
        <end position="623"/>
    </location>
</feature>
<evidence type="ECO:0000313" key="4">
    <source>
        <dbReference type="Proteomes" id="UP001213000"/>
    </source>
</evidence>
<dbReference type="Pfam" id="PF17667">
    <property type="entry name" value="Pkinase_fungal"/>
    <property type="match status" value="2"/>
</dbReference>
<dbReference type="PANTHER" id="PTHR38248">
    <property type="entry name" value="FUNK1 6"/>
    <property type="match status" value="1"/>
</dbReference>
<proteinExistence type="predicted"/>
<feature type="region of interest" description="Disordered" evidence="1">
    <location>
        <begin position="1"/>
        <end position="53"/>
    </location>
</feature>
<feature type="compositionally biased region" description="Polar residues" evidence="1">
    <location>
        <begin position="12"/>
        <end position="45"/>
    </location>
</feature>
<feature type="compositionally biased region" description="Polar residues" evidence="1">
    <location>
        <begin position="757"/>
        <end position="768"/>
    </location>
</feature>
<evidence type="ECO:0000256" key="1">
    <source>
        <dbReference type="SAM" id="MobiDB-lite"/>
    </source>
</evidence>
<dbReference type="SUPFAM" id="SSF56112">
    <property type="entry name" value="Protein kinase-like (PK-like)"/>
    <property type="match status" value="1"/>
</dbReference>
<sequence length="795" mass="89041">MLFSKMARPQPSGHSLPSHSSVTATSPTQAQSQSVPVSECRSTPRSGKGHVGIVGQNMLRPNVADEMIHELQICPLDEFLKVYAPCRPTSASVDAALRRMETMMPANGNWLGFGKGETEKTVFAKLTPIITALGSVDCVCEKEAQPRTLNFHYVDSSDIKICGEIKGSSYRVDACLLPTLHDTPPKELTVSELALVAEYKKSSTTDKVYDDRLKVLSAANHIMNDDPRRMWTYGVTIEHEKMALWYFSRSYSVKSEEFEYKKDRKTFLKIFMSFLFATEAEMGFDPTVRRVLHGKEIRYIYTITPENQPPRFFRMIRPIYIPRVACITGRQTRVWEAEEVNESSDSAEVLRNDGKRVVLKDVWLDERSQPESEIMDLIMKKLEVIASQPRDWPAGHLGRCITAALEDFPANLPFMKIDCTSTGTTCRAQSETSKPDPSILKPLPLVPTLQQSDRLVLPGSSQRHSRIPTTSSGHSSPGPSPRLGFSYQAPNSSLALTLLFLAGWVHRDVSTGNIIVVKSGDSFRGLLSDFEYAKEVNRADEPKHDPKTGTPFFMALEVHLGVSIVDKSSGMDGPEEQARLRAAIRNYKPGFKADGVFGPVVSPPWRFQHHHNLESLMWIALWFLLCRVKPILSAISNELNEEPLADQIFTNTPEPSPIRLKLFITPGYRPMAEAFHPNLGHDFNQKFTSLHRLLYQTCARQSPLSREDFTELHDFVWFYFGNIIDAVVQATGIDIEEEESDADANAQPPNAGETEITESANATNGTSKSEPRKRKASHTPHPFRLRSHHKAGGST</sequence>
<feature type="region of interest" description="Disordered" evidence="1">
    <location>
        <begin position="456"/>
        <end position="485"/>
    </location>
</feature>
<dbReference type="EMBL" id="JANIEX010000395">
    <property type="protein sequence ID" value="KAJ3567689.1"/>
    <property type="molecule type" value="Genomic_DNA"/>
</dbReference>
<feature type="domain" description="Fungal-type protein kinase" evidence="2">
    <location>
        <begin position="186"/>
        <end position="381"/>
    </location>
</feature>
<feature type="compositionally biased region" description="Basic residues" evidence="1">
    <location>
        <begin position="771"/>
        <end position="795"/>
    </location>
</feature>
<dbReference type="Gene3D" id="1.10.510.10">
    <property type="entry name" value="Transferase(Phosphotransferase) domain 1"/>
    <property type="match status" value="1"/>
</dbReference>
<feature type="region of interest" description="Disordered" evidence="1">
    <location>
        <begin position="425"/>
        <end position="444"/>
    </location>
</feature>
<accession>A0AAD5YR56</accession>
<gene>
    <name evidence="3" type="ORF">NP233_g6201</name>
</gene>
<organism evidence="3 4">
    <name type="scientific">Leucocoprinus birnbaumii</name>
    <dbReference type="NCBI Taxonomy" id="56174"/>
    <lineage>
        <taxon>Eukaryota</taxon>
        <taxon>Fungi</taxon>
        <taxon>Dikarya</taxon>
        <taxon>Basidiomycota</taxon>
        <taxon>Agaricomycotina</taxon>
        <taxon>Agaricomycetes</taxon>
        <taxon>Agaricomycetidae</taxon>
        <taxon>Agaricales</taxon>
        <taxon>Agaricineae</taxon>
        <taxon>Agaricaceae</taxon>
        <taxon>Leucocoprinus</taxon>
    </lineage>
</organism>
<dbReference type="AlphaFoldDB" id="A0AAD5YR56"/>
<dbReference type="PANTHER" id="PTHR38248:SF2">
    <property type="entry name" value="FUNK1 11"/>
    <property type="match status" value="1"/>
</dbReference>
<protein>
    <recommendedName>
        <fullName evidence="2">Fungal-type protein kinase domain-containing protein</fullName>
    </recommendedName>
</protein>
<feature type="region of interest" description="Disordered" evidence="1">
    <location>
        <begin position="739"/>
        <end position="795"/>
    </location>
</feature>
<keyword evidence="4" id="KW-1185">Reference proteome</keyword>
<name>A0AAD5YR56_9AGAR</name>
<evidence type="ECO:0000313" key="3">
    <source>
        <dbReference type="EMBL" id="KAJ3567689.1"/>
    </source>
</evidence>
<dbReference type="InterPro" id="IPR040976">
    <property type="entry name" value="Pkinase_fungal"/>
</dbReference>